<dbReference type="Pfam" id="PF01053">
    <property type="entry name" value="Cys_Met_Meta_PP"/>
    <property type="match status" value="1"/>
</dbReference>
<dbReference type="PANTHER" id="PTHR43379">
    <property type="entry name" value="CYSTATHIONINE GAMMA-SYNTHASE"/>
    <property type="match status" value="1"/>
</dbReference>
<dbReference type="GO" id="GO:0018826">
    <property type="term" value="F:methionine gamma-lyase activity"/>
    <property type="evidence" value="ECO:0007669"/>
    <property type="project" value="UniProtKB-EC"/>
</dbReference>
<dbReference type="FunFam" id="3.40.640.10:FF:000046">
    <property type="entry name" value="Cystathionine gamma-lyase"/>
    <property type="match status" value="1"/>
</dbReference>
<name>A0A2S9YDQ2_9BACT</name>
<comment type="cofactor">
    <cofactor evidence="1 4">
        <name>pyridoxal 5'-phosphate</name>
        <dbReference type="ChEBI" id="CHEBI:597326"/>
    </cofactor>
</comment>
<dbReference type="InterPro" id="IPR015424">
    <property type="entry name" value="PyrdxlP-dep_Trfase"/>
</dbReference>
<proteinExistence type="inferred from homology"/>
<keyword evidence="6" id="KW-1185">Reference proteome</keyword>
<gene>
    <name evidence="5" type="primary">mdeA</name>
    <name evidence="5" type="ORF">ENSA5_17780</name>
</gene>
<dbReference type="InterPro" id="IPR015422">
    <property type="entry name" value="PyrdxlP-dep_Trfase_small"/>
</dbReference>
<dbReference type="PANTHER" id="PTHR43379:SF1">
    <property type="entry name" value="CYSTATHIONINE GAMMA-SYNTHASE 1, CHLOROPLASTIC-RELATED"/>
    <property type="match status" value="1"/>
</dbReference>
<dbReference type="EMBL" id="PVNK01000101">
    <property type="protein sequence ID" value="PRQ03248.1"/>
    <property type="molecule type" value="Genomic_DNA"/>
</dbReference>
<dbReference type="Gene3D" id="3.90.1150.10">
    <property type="entry name" value="Aspartate Aminotransferase, domain 1"/>
    <property type="match status" value="1"/>
</dbReference>
<evidence type="ECO:0000256" key="4">
    <source>
        <dbReference type="RuleBase" id="RU362118"/>
    </source>
</evidence>
<dbReference type="EC" id="4.4.1.11" evidence="5"/>
<feature type="modified residue" description="N6-(pyridoxal phosphate)lysine" evidence="3">
    <location>
        <position position="214"/>
    </location>
</feature>
<dbReference type="PROSITE" id="PS00868">
    <property type="entry name" value="CYS_MET_METAB_PP"/>
    <property type="match status" value="1"/>
</dbReference>
<accession>A0A2S9YDQ2</accession>
<dbReference type="GO" id="GO:0030170">
    <property type="term" value="F:pyridoxal phosphate binding"/>
    <property type="evidence" value="ECO:0007669"/>
    <property type="project" value="InterPro"/>
</dbReference>
<dbReference type="InterPro" id="IPR044639">
    <property type="entry name" value="CGS1/2"/>
</dbReference>
<comment type="similarity">
    <text evidence="4">Belongs to the trans-sulfuration enzymes family.</text>
</comment>
<dbReference type="GO" id="GO:0003962">
    <property type="term" value="F:cystathionine gamma-synthase activity"/>
    <property type="evidence" value="ECO:0007669"/>
    <property type="project" value="InterPro"/>
</dbReference>
<comment type="caution">
    <text evidence="5">The sequence shown here is derived from an EMBL/GenBank/DDBJ whole genome shotgun (WGS) entry which is preliminary data.</text>
</comment>
<organism evidence="5 6">
    <name type="scientific">Enhygromyxa salina</name>
    <dbReference type="NCBI Taxonomy" id="215803"/>
    <lineage>
        <taxon>Bacteria</taxon>
        <taxon>Pseudomonadati</taxon>
        <taxon>Myxococcota</taxon>
        <taxon>Polyangia</taxon>
        <taxon>Nannocystales</taxon>
        <taxon>Nannocystaceae</taxon>
        <taxon>Enhygromyxa</taxon>
    </lineage>
</organism>
<dbReference type="InterPro" id="IPR015421">
    <property type="entry name" value="PyrdxlP-dep_Trfase_major"/>
</dbReference>
<reference evidence="5 6" key="1">
    <citation type="submission" date="2018-03" db="EMBL/GenBank/DDBJ databases">
        <title>Draft Genome Sequences of the Obligatory Marine Myxobacteria Enhygromyxa salina SWB005.</title>
        <authorList>
            <person name="Poehlein A."/>
            <person name="Moghaddam J.A."/>
            <person name="Harms H."/>
            <person name="Alanjari M."/>
            <person name="Koenig G.M."/>
            <person name="Daniel R."/>
            <person name="Schaeberle T.F."/>
        </authorList>
    </citation>
    <scope>NUCLEOTIDE SEQUENCE [LARGE SCALE GENOMIC DNA]</scope>
    <source>
        <strain evidence="5 6">SWB005</strain>
    </source>
</reference>
<keyword evidence="2 3" id="KW-0663">Pyridoxal phosphate</keyword>
<evidence type="ECO:0000313" key="5">
    <source>
        <dbReference type="EMBL" id="PRQ03248.1"/>
    </source>
</evidence>
<dbReference type="InterPro" id="IPR054542">
    <property type="entry name" value="Cys_met_metab_PP"/>
</dbReference>
<dbReference type="RefSeq" id="WP_106391227.1">
    <property type="nucleotide sequence ID" value="NZ_PVNK01000101.1"/>
</dbReference>
<keyword evidence="5" id="KW-0456">Lyase</keyword>
<dbReference type="AlphaFoldDB" id="A0A2S9YDQ2"/>
<dbReference type="CDD" id="cd00614">
    <property type="entry name" value="CGS_like"/>
    <property type="match status" value="1"/>
</dbReference>
<dbReference type="Proteomes" id="UP000237968">
    <property type="component" value="Unassembled WGS sequence"/>
</dbReference>
<evidence type="ECO:0000256" key="1">
    <source>
        <dbReference type="ARBA" id="ARBA00001933"/>
    </source>
</evidence>
<dbReference type="GO" id="GO:0019346">
    <property type="term" value="P:transsulfuration"/>
    <property type="evidence" value="ECO:0007669"/>
    <property type="project" value="InterPro"/>
</dbReference>
<evidence type="ECO:0000313" key="6">
    <source>
        <dbReference type="Proteomes" id="UP000237968"/>
    </source>
</evidence>
<dbReference type="PIRSF" id="PIRSF001434">
    <property type="entry name" value="CGS"/>
    <property type="match status" value="1"/>
</dbReference>
<protein>
    <submittedName>
        <fullName evidence="5">Methionine gamma-lyase</fullName>
        <ecNumber evidence="5">4.4.1.11</ecNumber>
    </submittedName>
</protein>
<dbReference type="SUPFAM" id="SSF53383">
    <property type="entry name" value="PLP-dependent transferases"/>
    <property type="match status" value="1"/>
</dbReference>
<dbReference type="OrthoDB" id="9805807at2"/>
<evidence type="ECO:0000256" key="3">
    <source>
        <dbReference type="PIRSR" id="PIRSR001434-2"/>
    </source>
</evidence>
<dbReference type="GO" id="GO:0009086">
    <property type="term" value="P:methionine biosynthetic process"/>
    <property type="evidence" value="ECO:0007669"/>
    <property type="project" value="InterPro"/>
</dbReference>
<dbReference type="InterPro" id="IPR000277">
    <property type="entry name" value="Cys/Met-Metab_PyrdxlP-dep_enz"/>
</dbReference>
<sequence length="398" mass="42540">MSDEDKPGASTLAVHGGEPHVRAGRSITEPLVLASTYPFAHTAELHAFMQGELDRPEEYGRYGNPTIAAVEAKLAALEGGGEPGFSAVLMASGMAAITSTLLAMLRAGQHVIFTADVYRKTRVFAQTYLSKFGVEVDIVEPSLAAIEAALRAETKIIFTEAPTNPYLRLVDLDGVVALARRERIKTIVDATFATPINMRPCELGVDLVIHSTTKYLGGHNDLLGGVVIGRGGLVAAIREQVGTLGAICDPHNAYLLGRGLKTLALRVERHNRSALALAHMLDEHPKVARVWYPLLESHEDHALARRYLGGGGGVVSFELVGGLEAGTRLVDGVRIPKLAPSLGGVESLIEQPALMSFYDQGPEGRAALGIREGLIRLSVGIEDLKDLRADLLAALDRT</sequence>
<evidence type="ECO:0000256" key="2">
    <source>
        <dbReference type="ARBA" id="ARBA00022898"/>
    </source>
</evidence>
<dbReference type="Gene3D" id="3.40.640.10">
    <property type="entry name" value="Type I PLP-dependent aspartate aminotransferase-like (Major domain)"/>
    <property type="match status" value="1"/>
</dbReference>